<feature type="region of interest" description="Disordered" evidence="1">
    <location>
        <begin position="337"/>
        <end position="363"/>
    </location>
</feature>
<dbReference type="Proteomes" id="UP001501585">
    <property type="component" value="Unassembled WGS sequence"/>
</dbReference>
<accession>A0ABP5EPM4</accession>
<proteinExistence type="predicted"/>
<evidence type="ECO:0000256" key="1">
    <source>
        <dbReference type="SAM" id="MobiDB-lite"/>
    </source>
</evidence>
<feature type="region of interest" description="Disordered" evidence="1">
    <location>
        <begin position="902"/>
        <end position="926"/>
    </location>
</feature>
<dbReference type="SUPFAM" id="SSF53335">
    <property type="entry name" value="S-adenosyl-L-methionine-dependent methyltransferases"/>
    <property type="match status" value="1"/>
</dbReference>
<gene>
    <name evidence="3" type="ORF">GCM10009799_33670</name>
</gene>
<feature type="domain" description="DUF1156" evidence="2">
    <location>
        <begin position="10"/>
        <end position="80"/>
    </location>
</feature>
<evidence type="ECO:0000313" key="3">
    <source>
        <dbReference type="EMBL" id="GAA2003798.1"/>
    </source>
</evidence>
<name>A0ABP5EPM4_9ACTN</name>
<dbReference type="EMBL" id="BAAAPC010000014">
    <property type="protein sequence ID" value="GAA2003798.1"/>
    <property type="molecule type" value="Genomic_DNA"/>
</dbReference>
<dbReference type="InterPro" id="IPR029063">
    <property type="entry name" value="SAM-dependent_MTases_sf"/>
</dbReference>
<dbReference type="RefSeq" id="WP_344163606.1">
    <property type="nucleotide sequence ID" value="NZ_BAAAPC010000014.1"/>
</dbReference>
<organism evidence="3 4">
    <name type="scientific">Nocardiopsis rhodophaea</name>
    <dbReference type="NCBI Taxonomy" id="280238"/>
    <lineage>
        <taxon>Bacteria</taxon>
        <taxon>Bacillati</taxon>
        <taxon>Actinomycetota</taxon>
        <taxon>Actinomycetes</taxon>
        <taxon>Streptosporangiales</taxon>
        <taxon>Nocardiopsidaceae</taxon>
        <taxon>Nocardiopsis</taxon>
    </lineage>
</organism>
<evidence type="ECO:0000259" key="2">
    <source>
        <dbReference type="Pfam" id="PF06634"/>
    </source>
</evidence>
<feature type="compositionally biased region" description="Basic and acidic residues" evidence="1">
    <location>
        <begin position="344"/>
        <end position="354"/>
    </location>
</feature>
<evidence type="ECO:0000313" key="4">
    <source>
        <dbReference type="Proteomes" id="UP001501585"/>
    </source>
</evidence>
<protein>
    <submittedName>
        <fullName evidence="3">DUF1156 domain-containing protein</fullName>
    </submittedName>
</protein>
<dbReference type="Gene3D" id="3.40.50.150">
    <property type="entry name" value="Vaccinia Virus protein VP39"/>
    <property type="match status" value="1"/>
</dbReference>
<sequence length="926" mass="101944">MGKPKLIEVALPLEAINKESAREKSIRHGHPSTLHLWWARRPLAAARAVLFAQLVDDPSAHPDKFPTEELQRKERDRLHGIIERLVKWKNVRDEKLLAEAREEIMSSTGGNPPPILDPFAGGGTIPLEAQRLGLEAHASDLNPVAVLINKALIEIPPKFRDQPPVSPGLAESQIREWKGAEGLAADVRAYGEWMRDEAEKRIGHLYPKATLPDGSEAMVIAWIWARTVTCPNPACGIEMPLVRSWWLGKKKGKEAYVVPTVVPDTSHPSGKRVKFEIGHDTAGAPTNNQDGTMSGRHGAVCVACDGVVSKDTIKAEGIAGRMGAVLMSIVAEGRRRRNYLPPTPEHEEEARTQRPENVPDQELGYDPRNLWTPLYGLTRFSGLFTNRQLLVLTTLSDLVAEVRDRVLEDGGTPAYGDAVATYLGFAVSRLSDYGSSISTWMPDPKNEGVRNTFARQAIPMVWDFAEVNPFSESSGNFSFMVRGVVRVLDALEPVGSASAHQADAASKIGGKEGLISTDPPYYDNIGYSDLSDYFYIWLRRALRSVYPDLLATMLVPKSEELVANPYRHGGKDGAKEFFEGGFRSFFAKARKSARSDFPITVYYAFKQSESDDGGEVSTGWETLLDGMIQSGWEITSTWPNRSERSGRMISVGANALASAIVLSLRPRPETAPITDRRGFIGALEDELPDALRKLRQGRISPVDLPQAAIGPGMAVFSRYAKVIEPDGKNMTVRSALARINEILDQVVSEQEGDFDAGTRFALAWYRQHGYEAGKFGDADNLARARNTSVAVMDREGILISRAGKVQLIHPADLPADYNVLSDRHVGTWEVLHHLIRILESDGVTPAGVFLSAAQSRDDAADPDLITELGHLLFRIAEDTKRPKDALAFNTLVTSWPEILEAARSEPKEPTAVQSAIDFSEETDEET</sequence>
<reference evidence="4" key="1">
    <citation type="journal article" date="2019" name="Int. J. Syst. Evol. Microbiol.">
        <title>The Global Catalogue of Microorganisms (GCM) 10K type strain sequencing project: providing services to taxonomists for standard genome sequencing and annotation.</title>
        <authorList>
            <consortium name="The Broad Institute Genomics Platform"/>
            <consortium name="The Broad Institute Genome Sequencing Center for Infectious Disease"/>
            <person name="Wu L."/>
            <person name="Ma J."/>
        </authorList>
    </citation>
    <scope>NUCLEOTIDE SEQUENCE [LARGE SCALE GENOMIC DNA]</scope>
    <source>
        <strain evidence="4">JCM 15313</strain>
    </source>
</reference>
<dbReference type="InterPro" id="IPR009537">
    <property type="entry name" value="DUF1156"/>
</dbReference>
<comment type="caution">
    <text evidence="3">The sequence shown here is derived from an EMBL/GenBank/DDBJ whole genome shotgun (WGS) entry which is preliminary data.</text>
</comment>
<dbReference type="Pfam" id="PF06634">
    <property type="entry name" value="DUF1156"/>
    <property type="match status" value="1"/>
</dbReference>
<keyword evidence="4" id="KW-1185">Reference proteome</keyword>